<dbReference type="Gene3D" id="2.60.40.10">
    <property type="entry name" value="Immunoglobulins"/>
    <property type="match status" value="1"/>
</dbReference>
<proteinExistence type="predicted"/>
<evidence type="ECO:0000313" key="2">
    <source>
        <dbReference type="EMBL" id="KXK27405.1"/>
    </source>
</evidence>
<dbReference type="CDD" id="cd00063">
    <property type="entry name" value="FN3"/>
    <property type="match status" value="1"/>
</dbReference>
<dbReference type="PROSITE" id="PS50853">
    <property type="entry name" value="FN3"/>
    <property type="match status" value="1"/>
</dbReference>
<accession>A0A136M0I2</accession>
<comment type="caution">
    <text evidence="2">The sequence shown here is derived from an EMBL/GenBank/DDBJ whole genome shotgun (WGS) entry which is preliminary data.</text>
</comment>
<dbReference type="AlphaFoldDB" id="A0A136M0I2"/>
<dbReference type="STRING" id="1617426.TR69_WS6001000281"/>
<dbReference type="EMBL" id="JYNZ01000002">
    <property type="protein sequence ID" value="KXK27405.1"/>
    <property type="molecule type" value="Genomic_DNA"/>
</dbReference>
<dbReference type="InterPro" id="IPR003961">
    <property type="entry name" value="FN3_dom"/>
</dbReference>
<dbReference type="InterPro" id="IPR036116">
    <property type="entry name" value="FN3_sf"/>
</dbReference>
<dbReference type="SUPFAM" id="SSF49265">
    <property type="entry name" value="Fibronectin type III"/>
    <property type="match status" value="1"/>
</dbReference>
<gene>
    <name evidence="2" type="ORF">TR69_WS6001000281</name>
</gene>
<evidence type="ECO:0000259" key="1">
    <source>
        <dbReference type="PROSITE" id="PS50853"/>
    </source>
</evidence>
<dbReference type="Proteomes" id="UP000070457">
    <property type="component" value="Unassembled WGS sequence"/>
</dbReference>
<reference evidence="2 3" key="1">
    <citation type="submission" date="2015-02" db="EMBL/GenBank/DDBJ databases">
        <title>Improved understanding of the partial-nitritation anammox process through 23 genomes representing the majority of the microbial community.</title>
        <authorList>
            <person name="Speth D.R."/>
            <person name="In T Zandt M."/>
            <person name="Guerrero Cruz S."/>
            <person name="Jetten M.S."/>
            <person name="Dutilh B.E."/>
        </authorList>
    </citation>
    <scope>NUCLEOTIDE SEQUENCE [LARGE SCALE GENOMIC DNA]</scope>
    <source>
        <strain evidence="2">OLB20</strain>
    </source>
</reference>
<protein>
    <recommendedName>
        <fullName evidence="1">Fibronectin type-III domain-containing protein</fullName>
    </recommendedName>
</protein>
<organism evidence="2 3">
    <name type="scientific">candidate division WS6 bacterium OLB20</name>
    <dbReference type="NCBI Taxonomy" id="1617426"/>
    <lineage>
        <taxon>Bacteria</taxon>
        <taxon>Candidatus Dojkabacteria</taxon>
    </lineage>
</organism>
<dbReference type="InterPro" id="IPR013783">
    <property type="entry name" value="Ig-like_fold"/>
</dbReference>
<evidence type="ECO:0000313" key="3">
    <source>
        <dbReference type="Proteomes" id="UP000070457"/>
    </source>
</evidence>
<sequence length="249" mass="26962">MNKKNRTFLSLILVAVIAASIPLTLGILQSGNLDIRISAFESDRPANIIISSQTATSVLVTWTTEKAVTGGIVLDGKPFVEEGPSTSHAVTLPDLNAGTEYAFTITSDGVTYPEDGSTYRAKTATRDITSRDNFLVYGQVFSKDGVTFQQSGIVVIELLNGDSRSQRRAARINESGGYQLNLANLLDDSLDEVFSFRSTADVLITVYTPDSTEPVTKRFTQDLRSFRQLPSVYLGDAGIDIIPGIDGEI</sequence>
<name>A0A136M0I2_9BACT</name>
<feature type="domain" description="Fibronectin type-III" evidence="1">
    <location>
        <begin position="44"/>
        <end position="132"/>
    </location>
</feature>